<evidence type="ECO:0000259" key="5">
    <source>
        <dbReference type="PROSITE" id="PS51352"/>
    </source>
</evidence>
<keyword evidence="1" id="KW-0813">Transport</keyword>
<evidence type="ECO:0000256" key="2">
    <source>
        <dbReference type="ARBA" id="ARBA00022982"/>
    </source>
</evidence>
<name>A0A6J6F1Y5_9ZZZZ</name>
<protein>
    <submittedName>
        <fullName evidence="6">Unannotated protein</fullName>
    </submittedName>
</protein>
<dbReference type="InterPro" id="IPR005746">
    <property type="entry name" value="Thioredoxin"/>
</dbReference>
<sequence length="107" mass="11621">MATTKVTTADFDSVVLKSTTPVLVDFWAEWCGPCRAVGPILEEISNEYGDKLKIVKLNTDEEGSIAMKYGISSIPTMNVFVGGEVVKTIVGAKPKPALLKDLENFIK</sequence>
<dbReference type="EMBL" id="CAEZTW010000034">
    <property type="protein sequence ID" value="CAB4578878.1"/>
    <property type="molecule type" value="Genomic_DNA"/>
</dbReference>
<dbReference type="InterPro" id="IPR036249">
    <property type="entry name" value="Thioredoxin-like_sf"/>
</dbReference>
<dbReference type="PROSITE" id="PS51352">
    <property type="entry name" value="THIOREDOXIN_2"/>
    <property type="match status" value="1"/>
</dbReference>
<dbReference type="InterPro" id="IPR017937">
    <property type="entry name" value="Thioredoxin_CS"/>
</dbReference>
<keyword evidence="2" id="KW-0249">Electron transport</keyword>
<proteinExistence type="predicted"/>
<evidence type="ECO:0000313" key="6">
    <source>
        <dbReference type="EMBL" id="CAB4578878.1"/>
    </source>
</evidence>
<dbReference type="PROSITE" id="PS00194">
    <property type="entry name" value="THIOREDOXIN_1"/>
    <property type="match status" value="1"/>
</dbReference>
<gene>
    <name evidence="6" type="ORF">UFOPK1766_00314</name>
</gene>
<dbReference type="FunFam" id="3.40.30.10:FF:000001">
    <property type="entry name" value="Thioredoxin"/>
    <property type="match status" value="1"/>
</dbReference>
<feature type="domain" description="Thioredoxin" evidence="5">
    <location>
        <begin position="1"/>
        <end position="107"/>
    </location>
</feature>
<keyword evidence="3" id="KW-1015">Disulfide bond</keyword>
<dbReference type="CDD" id="cd02947">
    <property type="entry name" value="TRX_family"/>
    <property type="match status" value="1"/>
</dbReference>
<dbReference type="PIRSF" id="PIRSF000077">
    <property type="entry name" value="Thioredoxin"/>
    <property type="match status" value="1"/>
</dbReference>
<accession>A0A6J6F1Y5</accession>
<keyword evidence="4" id="KW-0676">Redox-active center</keyword>
<dbReference type="PRINTS" id="PR00421">
    <property type="entry name" value="THIOREDOXIN"/>
</dbReference>
<dbReference type="AlphaFoldDB" id="A0A6J6F1Y5"/>
<dbReference type="PANTHER" id="PTHR45663">
    <property type="entry name" value="GEO12009P1"/>
    <property type="match status" value="1"/>
</dbReference>
<dbReference type="InterPro" id="IPR013766">
    <property type="entry name" value="Thioredoxin_domain"/>
</dbReference>
<reference evidence="6" key="1">
    <citation type="submission" date="2020-05" db="EMBL/GenBank/DDBJ databases">
        <authorList>
            <person name="Chiriac C."/>
            <person name="Salcher M."/>
            <person name="Ghai R."/>
            <person name="Kavagutti S V."/>
        </authorList>
    </citation>
    <scope>NUCLEOTIDE SEQUENCE</scope>
</reference>
<evidence type="ECO:0000256" key="4">
    <source>
        <dbReference type="ARBA" id="ARBA00023284"/>
    </source>
</evidence>
<dbReference type="Gene3D" id="3.40.30.10">
    <property type="entry name" value="Glutaredoxin"/>
    <property type="match status" value="1"/>
</dbReference>
<evidence type="ECO:0000256" key="1">
    <source>
        <dbReference type="ARBA" id="ARBA00022448"/>
    </source>
</evidence>
<dbReference type="Pfam" id="PF00085">
    <property type="entry name" value="Thioredoxin"/>
    <property type="match status" value="1"/>
</dbReference>
<dbReference type="NCBIfam" id="TIGR01068">
    <property type="entry name" value="thioredoxin"/>
    <property type="match status" value="1"/>
</dbReference>
<dbReference type="PANTHER" id="PTHR45663:SF11">
    <property type="entry name" value="GEO12009P1"/>
    <property type="match status" value="1"/>
</dbReference>
<organism evidence="6">
    <name type="scientific">freshwater metagenome</name>
    <dbReference type="NCBI Taxonomy" id="449393"/>
    <lineage>
        <taxon>unclassified sequences</taxon>
        <taxon>metagenomes</taxon>
        <taxon>ecological metagenomes</taxon>
    </lineage>
</organism>
<dbReference type="GO" id="GO:0005829">
    <property type="term" value="C:cytosol"/>
    <property type="evidence" value="ECO:0007669"/>
    <property type="project" value="TreeGrafter"/>
</dbReference>
<evidence type="ECO:0000256" key="3">
    <source>
        <dbReference type="ARBA" id="ARBA00023157"/>
    </source>
</evidence>
<dbReference type="SUPFAM" id="SSF52833">
    <property type="entry name" value="Thioredoxin-like"/>
    <property type="match status" value="1"/>
</dbReference>
<dbReference type="GO" id="GO:0015035">
    <property type="term" value="F:protein-disulfide reductase activity"/>
    <property type="evidence" value="ECO:0007669"/>
    <property type="project" value="InterPro"/>
</dbReference>
<dbReference type="GO" id="GO:0045454">
    <property type="term" value="P:cell redox homeostasis"/>
    <property type="evidence" value="ECO:0007669"/>
    <property type="project" value="TreeGrafter"/>
</dbReference>